<dbReference type="InterPro" id="IPR002908">
    <property type="entry name" value="Frataxin/CyaY"/>
</dbReference>
<dbReference type="PANTHER" id="PTHR16821:SF2">
    <property type="entry name" value="FRATAXIN, MITOCHONDRIAL"/>
    <property type="match status" value="1"/>
</dbReference>
<keyword evidence="2" id="KW-0408">Iron</keyword>
<proteinExistence type="inferred from homology"/>
<evidence type="ECO:0000256" key="1">
    <source>
        <dbReference type="ARBA" id="ARBA00008183"/>
    </source>
</evidence>
<comment type="similarity">
    <text evidence="1">Belongs to the frataxin family.</text>
</comment>
<dbReference type="PROSITE" id="PS50810">
    <property type="entry name" value="FRATAXIN_2"/>
    <property type="match status" value="1"/>
</dbReference>
<reference evidence="4" key="1">
    <citation type="submission" date="2023-08" db="EMBL/GenBank/DDBJ databases">
        <title>Rhodospirillaceae gen. nov., a novel taxon isolated from the Yangtze River Yuezi River estuary sludge.</title>
        <authorList>
            <person name="Ruan L."/>
        </authorList>
    </citation>
    <scope>NUCLEOTIDE SEQUENCE [LARGE SCALE GENOMIC DNA]</scope>
    <source>
        <strain evidence="4">R-7</strain>
    </source>
</reference>
<dbReference type="PANTHER" id="PTHR16821">
    <property type="entry name" value="FRATAXIN"/>
    <property type="match status" value="1"/>
</dbReference>
<dbReference type="RefSeq" id="WP_379954533.1">
    <property type="nucleotide sequence ID" value="NZ_JAUYVI010000002.1"/>
</dbReference>
<dbReference type="SUPFAM" id="SSF55387">
    <property type="entry name" value="Frataxin/Nqo15-like"/>
    <property type="match status" value="1"/>
</dbReference>
<dbReference type="PRINTS" id="PR00904">
    <property type="entry name" value="FRATAXIN"/>
</dbReference>
<evidence type="ECO:0000313" key="4">
    <source>
        <dbReference type="Proteomes" id="UP001230156"/>
    </source>
</evidence>
<name>A0ABU0YHD1_9PROT</name>
<dbReference type="SMART" id="SM01219">
    <property type="entry name" value="Frataxin_Cyay"/>
    <property type="match status" value="1"/>
</dbReference>
<accession>A0ABU0YHD1</accession>
<sequence length="112" mass="12454">MDEPDFERQAAKVLDRLMAQIEDQAMDELDVDLEGGILTIGLPGGGQYLINKHAPNREIWLSSPKSGAWHFRHDPEAGWVSTRVVDDARPQLHRLLSDELAAVTGTPVELVE</sequence>
<dbReference type="Pfam" id="PF01491">
    <property type="entry name" value="Frataxin_Cyay"/>
    <property type="match status" value="1"/>
</dbReference>
<dbReference type="NCBIfam" id="TIGR03421">
    <property type="entry name" value="FeS_CyaY"/>
    <property type="match status" value="1"/>
</dbReference>
<keyword evidence="4" id="KW-1185">Reference proteome</keyword>
<dbReference type="Gene3D" id="3.30.920.10">
    <property type="entry name" value="Frataxin/CyaY"/>
    <property type="match status" value="1"/>
</dbReference>
<organism evidence="3 4">
    <name type="scientific">Dongia sedimenti</name>
    <dbReference type="NCBI Taxonomy" id="3064282"/>
    <lineage>
        <taxon>Bacteria</taxon>
        <taxon>Pseudomonadati</taxon>
        <taxon>Pseudomonadota</taxon>
        <taxon>Alphaproteobacteria</taxon>
        <taxon>Rhodospirillales</taxon>
        <taxon>Dongiaceae</taxon>
        <taxon>Dongia</taxon>
    </lineage>
</organism>
<gene>
    <name evidence="3" type="primary">cyaY</name>
    <name evidence="3" type="ORF">Q8A70_05610</name>
</gene>
<evidence type="ECO:0000256" key="2">
    <source>
        <dbReference type="ARBA" id="ARBA00023004"/>
    </source>
</evidence>
<dbReference type="Proteomes" id="UP001230156">
    <property type="component" value="Unassembled WGS sequence"/>
</dbReference>
<evidence type="ECO:0000313" key="3">
    <source>
        <dbReference type="EMBL" id="MDQ7247129.1"/>
    </source>
</evidence>
<comment type="caution">
    <text evidence="3">The sequence shown here is derived from an EMBL/GenBank/DDBJ whole genome shotgun (WGS) entry which is preliminary data.</text>
</comment>
<dbReference type="EMBL" id="JAUYVI010000002">
    <property type="protein sequence ID" value="MDQ7247129.1"/>
    <property type="molecule type" value="Genomic_DNA"/>
</dbReference>
<protein>
    <submittedName>
        <fullName evidence="3">Iron donor protein CyaY</fullName>
    </submittedName>
</protein>
<dbReference type="InterPro" id="IPR036524">
    <property type="entry name" value="Frataxin/CyaY_sf"/>
</dbReference>